<evidence type="ECO:0008006" key="2">
    <source>
        <dbReference type="Google" id="ProtNLM"/>
    </source>
</evidence>
<name>A0A1W1CFT5_9ZZZZ</name>
<dbReference type="AlphaFoldDB" id="A0A1W1CFT5"/>
<protein>
    <recommendedName>
        <fullName evidence="2">Thioredoxin domain-containing protein</fullName>
    </recommendedName>
</protein>
<gene>
    <name evidence="1" type="ORF">MNB_SV-12-118</name>
</gene>
<reference evidence="1" key="1">
    <citation type="submission" date="2016-10" db="EMBL/GenBank/DDBJ databases">
        <authorList>
            <person name="de Groot N.N."/>
        </authorList>
    </citation>
    <scope>NUCLEOTIDE SEQUENCE</scope>
</reference>
<accession>A0A1W1CFT5</accession>
<evidence type="ECO:0000313" key="1">
    <source>
        <dbReference type="EMBL" id="SFV64740.1"/>
    </source>
</evidence>
<organism evidence="1">
    <name type="scientific">hydrothermal vent metagenome</name>
    <dbReference type="NCBI Taxonomy" id="652676"/>
    <lineage>
        <taxon>unclassified sequences</taxon>
        <taxon>metagenomes</taxon>
        <taxon>ecological metagenomes</taxon>
    </lineage>
</organism>
<dbReference type="EMBL" id="FPHE01000135">
    <property type="protein sequence ID" value="SFV64740.1"/>
    <property type="molecule type" value="Genomic_DNA"/>
</dbReference>
<proteinExistence type="predicted"/>
<sequence>MQFSNFISPKLQLGSNFSLPVMILFVKGRYYTHYEGSIPEEMIESDIKQALKKIKG</sequence>